<reference evidence="1 2" key="1">
    <citation type="journal article" date="2018" name="Front. Plant Sci.">
        <title>Red Clover (Trifolium pratense) and Zigzag Clover (T. medium) - A Picture of Genomic Similarities and Differences.</title>
        <authorList>
            <person name="Dluhosova J."/>
            <person name="Istvanek J."/>
            <person name="Nedelnik J."/>
            <person name="Repkova J."/>
        </authorList>
    </citation>
    <scope>NUCLEOTIDE SEQUENCE [LARGE SCALE GENOMIC DNA]</scope>
    <source>
        <strain evidence="2">cv. 10/8</strain>
        <tissue evidence="1">Leaf</tissue>
    </source>
</reference>
<dbReference type="Proteomes" id="UP000265520">
    <property type="component" value="Unassembled WGS sequence"/>
</dbReference>
<proteinExistence type="predicted"/>
<accession>A0A392W7M1</accession>
<protein>
    <submittedName>
        <fullName evidence="1">Uncharacterized protein</fullName>
    </submittedName>
</protein>
<name>A0A392W7M1_9FABA</name>
<organism evidence="1 2">
    <name type="scientific">Trifolium medium</name>
    <dbReference type="NCBI Taxonomy" id="97028"/>
    <lineage>
        <taxon>Eukaryota</taxon>
        <taxon>Viridiplantae</taxon>
        <taxon>Streptophyta</taxon>
        <taxon>Embryophyta</taxon>
        <taxon>Tracheophyta</taxon>
        <taxon>Spermatophyta</taxon>
        <taxon>Magnoliopsida</taxon>
        <taxon>eudicotyledons</taxon>
        <taxon>Gunneridae</taxon>
        <taxon>Pentapetalae</taxon>
        <taxon>rosids</taxon>
        <taxon>fabids</taxon>
        <taxon>Fabales</taxon>
        <taxon>Fabaceae</taxon>
        <taxon>Papilionoideae</taxon>
        <taxon>50 kb inversion clade</taxon>
        <taxon>NPAAA clade</taxon>
        <taxon>Hologalegina</taxon>
        <taxon>IRL clade</taxon>
        <taxon>Trifolieae</taxon>
        <taxon>Trifolium</taxon>
    </lineage>
</organism>
<evidence type="ECO:0000313" key="2">
    <source>
        <dbReference type="Proteomes" id="UP000265520"/>
    </source>
</evidence>
<evidence type="ECO:0000313" key="1">
    <source>
        <dbReference type="EMBL" id="MCI95742.1"/>
    </source>
</evidence>
<sequence length="38" mass="4487">TMDAADDFVADASDDFVAVKIKMVGYKQTIKRRRRRRR</sequence>
<keyword evidence="2" id="KW-1185">Reference proteome</keyword>
<comment type="caution">
    <text evidence="1">The sequence shown here is derived from an EMBL/GenBank/DDBJ whole genome shotgun (WGS) entry which is preliminary data.</text>
</comment>
<feature type="non-terminal residue" evidence="1">
    <location>
        <position position="1"/>
    </location>
</feature>
<dbReference type="EMBL" id="LXQA011395495">
    <property type="protein sequence ID" value="MCI95742.1"/>
    <property type="molecule type" value="Genomic_DNA"/>
</dbReference>
<dbReference type="AlphaFoldDB" id="A0A392W7M1"/>